<dbReference type="AlphaFoldDB" id="A0A4R3M4Y0"/>
<proteinExistence type="predicted"/>
<dbReference type="InterPro" id="IPR007435">
    <property type="entry name" value="DUF484"/>
</dbReference>
<dbReference type="Proteomes" id="UP000295525">
    <property type="component" value="Unassembled WGS sequence"/>
</dbReference>
<dbReference type="OrthoDB" id="8525200at2"/>
<evidence type="ECO:0000313" key="1">
    <source>
        <dbReference type="EMBL" id="TCT07319.1"/>
    </source>
</evidence>
<dbReference type="EMBL" id="SMAJ01000006">
    <property type="protein sequence ID" value="TCT07319.1"/>
    <property type="molecule type" value="Genomic_DNA"/>
</dbReference>
<sequence>MSSDPISAEDIAQFLKENPEFLQDNADLFASLRVPHPHEARAISLGERQIMTLRAKTKDLEWRLAGLIGNASGNEKIGKALNTWCRKMLAESDPTQLPAHIVRNLSDLFDLPTIALRLWDLPKLVDSEFTQDVNDLVKEYARTLAKPYCGPLQDQEVAGWLGSKPASLAIIALKPTGADAPFGLLVLGSDDPDRFTQDMGTSFLDTINDLASASLSRLSGAD</sequence>
<comment type="caution">
    <text evidence="1">The sequence shown here is derived from an EMBL/GenBank/DDBJ whole genome shotgun (WGS) entry which is preliminary data.</text>
</comment>
<gene>
    <name evidence="1" type="ORF">EDC26_10643</name>
</gene>
<reference evidence="1 2" key="1">
    <citation type="submission" date="2019-03" db="EMBL/GenBank/DDBJ databases">
        <title>Genomic Encyclopedia of Type Strains, Phase IV (KMG-IV): sequencing the most valuable type-strain genomes for metagenomic binning, comparative biology and taxonomic classification.</title>
        <authorList>
            <person name="Goeker M."/>
        </authorList>
    </citation>
    <scope>NUCLEOTIDE SEQUENCE [LARGE SCALE GENOMIC DNA]</scope>
    <source>
        <strain evidence="1 2">DSM 24591</strain>
    </source>
</reference>
<evidence type="ECO:0000313" key="2">
    <source>
        <dbReference type="Proteomes" id="UP000295525"/>
    </source>
</evidence>
<dbReference type="RefSeq" id="WP_132582003.1">
    <property type="nucleotide sequence ID" value="NZ_SMAJ01000006.1"/>
</dbReference>
<dbReference type="Gene3D" id="3.30.450.40">
    <property type="match status" value="1"/>
</dbReference>
<dbReference type="PANTHER" id="PTHR38765:SF1">
    <property type="entry name" value="DUF484 DOMAIN-CONTAINING PROTEIN"/>
    <property type="match status" value="1"/>
</dbReference>
<protein>
    <recommendedName>
        <fullName evidence="3">DUF484 family protein</fullName>
    </recommendedName>
</protein>
<name>A0A4R3M4Y0_9BURK</name>
<accession>A0A4R3M4Y0</accession>
<evidence type="ECO:0008006" key="3">
    <source>
        <dbReference type="Google" id="ProtNLM"/>
    </source>
</evidence>
<organism evidence="1 2">
    <name type="scientific">Paralcaligenes ureilyticus</name>
    <dbReference type="NCBI Taxonomy" id="627131"/>
    <lineage>
        <taxon>Bacteria</taxon>
        <taxon>Pseudomonadati</taxon>
        <taxon>Pseudomonadota</taxon>
        <taxon>Betaproteobacteria</taxon>
        <taxon>Burkholderiales</taxon>
        <taxon>Alcaligenaceae</taxon>
        <taxon>Paralcaligenes</taxon>
    </lineage>
</organism>
<dbReference type="Pfam" id="PF04340">
    <property type="entry name" value="DUF484"/>
    <property type="match status" value="1"/>
</dbReference>
<keyword evidence="2" id="KW-1185">Reference proteome</keyword>
<dbReference type="InterPro" id="IPR029016">
    <property type="entry name" value="GAF-like_dom_sf"/>
</dbReference>
<dbReference type="PANTHER" id="PTHR38765">
    <property type="entry name" value="DUF484 DOMAIN-CONTAINING PROTEIN"/>
    <property type="match status" value="1"/>
</dbReference>